<dbReference type="Pfam" id="PF08541">
    <property type="entry name" value="ACP_syn_III_C"/>
    <property type="match status" value="1"/>
</dbReference>
<dbReference type="Gene3D" id="3.40.47.10">
    <property type="match status" value="2"/>
</dbReference>
<dbReference type="Proteomes" id="UP001214441">
    <property type="component" value="Unassembled WGS sequence"/>
</dbReference>
<evidence type="ECO:0000256" key="2">
    <source>
        <dbReference type="ARBA" id="ARBA00022679"/>
    </source>
</evidence>
<dbReference type="CDD" id="cd00830">
    <property type="entry name" value="KAS_III"/>
    <property type="match status" value="1"/>
</dbReference>
<organism evidence="6 7">
    <name type="scientific">Streptomyces iconiensis</name>
    <dbReference type="NCBI Taxonomy" id="1384038"/>
    <lineage>
        <taxon>Bacteria</taxon>
        <taxon>Bacillati</taxon>
        <taxon>Actinomycetota</taxon>
        <taxon>Actinomycetes</taxon>
        <taxon>Kitasatosporales</taxon>
        <taxon>Streptomycetaceae</taxon>
        <taxon>Streptomyces</taxon>
    </lineage>
</organism>
<reference evidence="6 7" key="1">
    <citation type="submission" date="2023-05" db="EMBL/GenBank/DDBJ databases">
        <title>Streptantibioticus silvisoli sp. nov., acidotolerant actinomycetes 1 from pine litter.</title>
        <authorList>
            <person name="Swiecimska M."/>
            <person name="Golinska P."/>
            <person name="Sangal V."/>
            <person name="Wachnowicz B."/>
            <person name="Goodfellow M."/>
        </authorList>
    </citation>
    <scope>NUCLEOTIDE SEQUENCE [LARGE SCALE GENOMIC DNA]</scope>
    <source>
        <strain evidence="6 7">DSM 42109</strain>
    </source>
</reference>
<gene>
    <name evidence="6" type="ORF">NMN56_024910</name>
</gene>
<keyword evidence="1" id="KW-0963">Cytoplasm</keyword>
<dbReference type="NCBIfam" id="NF006829">
    <property type="entry name" value="PRK09352.1"/>
    <property type="match status" value="1"/>
</dbReference>
<dbReference type="InterPro" id="IPR013751">
    <property type="entry name" value="ACP_syn_III_N"/>
</dbReference>
<evidence type="ECO:0000259" key="4">
    <source>
        <dbReference type="Pfam" id="PF08541"/>
    </source>
</evidence>
<feature type="domain" description="Beta-ketoacyl-[acyl-carrier-protein] synthase III N-terminal" evidence="5">
    <location>
        <begin position="126"/>
        <end position="203"/>
    </location>
</feature>
<evidence type="ECO:0000256" key="3">
    <source>
        <dbReference type="ARBA" id="ARBA00023315"/>
    </source>
</evidence>
<keyword evidence="7" id="KW-1185">Reference proteome</keyword>
<accession>A0ABT7A1E7</accession>
<dbReference type="InterPro" id="IPR016039">
    <property type="entry name" value="Thiolase-like"/>
</dbReference>
<evidence type="ECO:0000313" key="7">
    <source>
        <dbReference type="Proteomes" id="UP001214441"/>
    </source>
</evidence>
<dbReference type="GO" id="GO:0033818">
    <property type="term" value="F:beta-ketoacyl-acyl-carrier-protein synthase III activity"/>
    <property type="evidence" value="ECO:0007669"/>
    <property type="project" value="UniProtKB-EC"/>
</dbReference>
<proteinExistence type="predicted"/>
<feature type="domain" description="Beta-ketoacyl-[acyl-carrier-protein] synthase III C-terminal" evidence="4">
    <location>
        <begin position="241"/>
        <end position="328"/>
    </location>
</feature>
<dbReference type="PANTHER" id="PTHR34069:SF2">
    <property type="entry name" value="BETA-KETOACYL-[ACYL-CARRIER-PROTEIN] SYNTHASE III"/>
    <property type="match status" value="1"/>
</dbReference>
<sequence length="331" mass="33424">MDEKYASQAAAVAASGSSPSAGSRIGGLGAYRPVTVVTNEEAATAAGVSPEWISKRVGVEERPHATDAETVVMMAVAAGKEALADCGASVDDVDVVLLATCSMPSPMPNGAASVAAAMGCTASAGFDLNAACAGFCHGLAVADALVRAGTARGVLVIGSERMTDWVSPEDRNTGPIFADGAAATYVAPSAEPTIFPVAWGSDGAQAALIKIPGETGRMEMAGKAVFRWATSQLADVIQAACERADLKPADLQAFVPHQANLRIIEALSQGVDAPDLVTATDVVSAGNTSAASVPLALHSLRLRGDVSRGEPVLLFGFGAGLSYAAQVVLCP</sequence>
<evidence type="ECO:0000259" key="5">
    <source>
        <dbReference type="Pfam" id="PF08545"/>
    </source>
</evidence>
<keyword evidence="3 6" id="KW-0012">Acyltransferase</keyword>
<comment type="caution">
    <text evidence="6">The sequence shown here is derived from an EMBL/GenBank/DDBJ whole genome shotgun (WGS) entry which is preliminary data.</text>
</comment>
<evidence type="ECO:0000256" key="1">
    <source>
        <dbReference type="ARBA" id="ARBA00022490"/>
    </source>
</evidence>
<evidence type="ECO:0000313" key="6">
    <source>
        <dbReference type="EMBL" id="MDJ1135141.1"/>
    </source>
</evidence>
<keyword evidence="2 6" id="KW-0808">Transferase</keyword>
<dbReference type="InterPro" id="IPR013747">
    <property type="entry name" value="ACP_syn_III_C"/>
</dbReference>
<protein>
    <submittedName>
        <fullName evidence="6">Beta-ketoacyl-ACP synthase 3</fullName>
        <ecNumber evidence="6">2.3.1.180</ecNumber>
    </submittedName>
</protein>
<name>A0ABT7A1E7_9ACTN</name>
<dbReference type="SUPFAM" id="SSF53901">
    <property type="entry name" value="Thiolase-like"/>
    <property type="match status" value="1"/>
</dbReference>
<dbReference type="RefSeq" id="WP_274043249.1">
    <property type="nucleotide sequence ID" value="NZ_JANCPR020000026.1"/>
</dbReference>
<dbReference type="EMBL" id="JANCPR020000026">
    <property type="protein sequence ID" value="MDJ1135141.1"/>
    <property type="molecule type" value="Genomic_DNA"/>
</dbReference>
<dbReference type="EC" id="2.3.1.180" evidence="6"/>
<dbReference type="Pfam" id="PF08545">
    <property type="entry name" value="ACP_syn_III"/>
    <property type="match status" value="1"/>
</dbReference>
<dbReference type="PANTHER" id="PTHR34069">
    <property type="entry name" value="3-OXOACYL-[ACYL-CARRIER-PROTEIN] SYNTHASE 3"/>
    <property type="match status" value="1"/>
</dbReference>